<proteinExistence type="predicted"/>
<organism evidence="1 2">
    <name type="scientific">Pristionchus mayeri</name>
    <dbReference type="NCBI Taxonomy" id="1317129"/>
    <lineage>
        <taxon>Eukaryota</taxon>
        <taxon>Metazoa</taxon>
        <taxon>Ecdysozoa</taxon>
        <taxon>Nematoda</taxon>
        <taxon>Chromadorea</taxon>
        <taxon>Rhabditida</taxon>
        <taxon>Rhabditina</taxon>
        <taxon>Diplogasteromorpha</taxon>
        <taxon>Diplogasteroidea</taxon>
        <taxon>Neodiplogasteridae</taxon>
        <taxon>Pristionchus</taxon>
    </lineage>
</organism>
<comment type="caution">
    <text evidence="1">The sequence shown here is derived from an EMBL/GenBank/DDBJ whole genome shotgun (WGS) entry which is preliminary data.</text>
</comment>
<sequence>LGDLYGIKAVIDRVEEGLSETGSVSVAQKLLFVDKYEKFRFIKLHTSAFGEIRKEDFLKEYSKTTLLTSEEYRQCSDSTKSVCENFLNNFPDKVSFEHPKY</sequence>
<dbReference type="EMBL" id="BTRK01000005">
    <property type="protein sequence ID" value="GMR55518.1"/>
    <property type="molecule type" value="Genomic_DNA"/>
</dbReference>
<evidence type="ECO:0000313" key="2">
    <source>
        <dbReference type="Proteomes" id="UP001328107"/>
    </source>
</evidence>
<reference evidence="2" key="1">
    <citation type="submission" date="2022-10" db="EMBL/GenBank/DDBJ databases">
        <title>Genome assembly of Pristionchus species.</title>
        <authorList>
            <person name="Yoshida K."/>
            <person name="Sommer R.J."/>
        </authorList>
    </citation>
    <scope>NUCLEOTIDE SEQUENCE [LARGE SCALE GENOMIC DNA]</scope>
    <source>
        <strain evidence="2">RS5460</strain>
    </source>
</reference>
<feature type="non-terminal residue" evidence="1">
    <location>
        <position position="101"/>
    </location>
</feature>
<feature type="non-terminal residue" evidence="1">
    <location>
        <position position="1"/>
    </location>
</feature>
<gene>
    <name evidence="1" type="ORF">PMAYCL1PPCAC_25713</name>
</gene>
<accession>A0AAN5D2Q2</accession>
<evidence type="ECO:0000313" key="1">
    <source>
        <dbReference type="EMBL" id="GMR55518.1"/>
    </source>
</evidence>
<keyword evidence="2" id="KW-1185">Reference proteome</keyword>
<name>A0AAN5D2Q2_9BILA</name>
<dbReference type="Proteomes" id="UP001328107">
    <property type="component" value="Unassembled WGS sequence"/>
</dbReference>
<dbReference type="AlphaFoldDB" id="A0AAN5D2Q2"/>
<protein>
    <submittedName>
        <fullName evidence="1">Uncharacterized protein</fullName>
    </submittedName>
</protein>